<dbReference type="InterPro" id="IPR011761">
    <property type="entry name" value="ATP-grasp"/>
</dbReference>
<keyword evidence="8" id="KW-1185">Reference proteome</keyword>
<gene>
    <name evidence="7" type="ORF">Purlil1_11013</name>
</gene>
<proteinExistence type="predicted"/>
<dbReference type="InterPro" id="IPR000115">
    <property type="entry name" value="PRibGlycinamide_synth"/>
</dbReference>
<dbReference type="Gene3D" id="3.40.50.20">
    <property type="match status" value="1"/>
</dbReference>
<feature type="compositionally biased region" description="Low complexity" evidence="5">
    <location>
        <begin position="243"/>
        <end position="252"/>
    </location>
</feature>
<sequence>MAPGALRVLLIGKGGREHALAWKLSQSPSVEHVFVCPGNGGTARGLDKVSNVQVPHPDDYASLVALAKELSIGLVVVGPDEDVVAGIEGFFRRGNTTPFPLSSGVQVVSITASSPSDSPPTENIPCFAPTKEAAELEGSKAFAKDFMRRHGIPTAKYQTFDDVAVAKDYVRRVNYPVVIKASGLAAGKGVVLPKTKDEACEALDDMMVREQFGGAGSSVVVEELLAGEARRRQARDCGRTRPVRGGTRRQLGGMRGGRIRGRQSHEPPCTRVWAHGMRYTPNVRASDAARHWLDFYAFTHAGEDARQSQFDEHTGLEPIAPGRFLFPGQVRAPMALQQRERVMPAVQLKIHNLCRAASPMLSE</sequence>
<reference evidence="7 8" key="1">
    <citation type="journal article" date="2024" name="Microbiol. Resour. Announc.">
        <title>Genome annotations for the ascomycete fungi Trichoderma harzianum, Trichoderma aggressivum, and Purpureocillium lilacinum.</title>
        <authorList>
            <person name="Beijen E.P.W."/>
            <person name="Ohm R.A."/>
        </authorList>
    </citation>
    <scope>NUCLEOTIDE SEQUENCE [LARGE SCALE GENOMIC DNA]</scope>
    <source>
        <strain evidence="7 8">CBS 150709</strain>
    </source>
</reference>
<evidence type="ECO:0000313" key="7">
    <source>
        <dbReference type="EMBL" id="KAK4083069.1"/>
    </source>
</evidence>
<evidence type="ECO:0000259" key="6">
    <source>
        <dbReference type="PROSITE" id="PS50975"/>
    </source>
</evidence>
<evidence type="ECO:0000256" key="3">
    <source>
        <dbReference type="ARBA" id="ARBA00022840"/>
    </source>
</evidence>
<dbReference type="SMART" id="SM01209">
    <property type="entry name" value="GARS_A"/>
    <property type="match status" value="1"/>
</dbReference>
<dbReference type="InterPro" id="IPR020562">
    <property type="entry name" value="PRibGlycinamide_synth_N"/>
</dbReference>
<accession>A0ABR0BKW5</accession>
<dbReference type="InterPro" id="IPR013815">
    <property type="entry name" value="ATP_grasp_subdomain_1"/>
</dbReference>
<dbReference type="PROSITE" id="PS50975">
    <property type="entry name" value="ATP_GRASP"/>
    <property type="match status" value="1"/>
</dbReference>
<keyword evidence="1" id="KW-0436">Ligase</keyword>
<evidence type="ECO:0000256" key="2">
    <source>
        <dbReference type="ARBA" id="ARBA00022741"/>
    </source>
</evidence>
<feature type="domain" description="ATP-grasp" evidence="6">
    <location>
        <begin position="144"/>
        <end position="228"/>
    </location>
</feature>
<dbReference type="Pfam" id="PF02844">
    <property type="entry name" value="GARS_N"/>
    <property type="match status" value="1"/>
</dbReference>
<name>A0ABR0BKW5_PURLI</name>
<dbReference type="Pfam" id="PF01071">
    <property type="entry name" value="GARS_A"/>
    <property type="match status" value="1"/>
</dbReference>
<evidence type="ECO:0000256" key="4">
    <source>
        <dbReference type="PROSITE-ProRule" id="PRU00409"/>
    </source>
</evidence>
<dbReference type="Proteomes" id="UP001287286">
    <property type="component" value="Unassembled WGS sequence"/>
</dbReference>
<evidence type="ECO:0000313" key="8">
    <source>
        <dbReference type="Proteomes" id="UP001287286"/>
    </source>
</evidence>
<keyword evidence="2 4" id="KW-0547">Nucleotide-binding</keyword>
<dbReference type="PANTHER" id="PTHR43472">
    <property type="entry name" value="PHOSPHORIBOSYLAMINE--GLYCINE LIGASE"/>
    <property type="match status" value="1"/>
</dbReference>
<dbReference type="Gene3D" id="3.30.1490.20">
    <property type="entry name" value="ATP-grasp fold, A domain"/>
    <property type="match status" value="1"/>
</dbReference>
<keyword evidence="3 4" id="KW-0067">ATP-binding</keyword>
<dbReference type="SUPFAM" id="SSF52440">
    <property type="entry name" value="PreATP-grasp domain"/>
    <property type="match status" value="1"/>
</dbReference>
<dbReference type="SUPFAM" id="SSF56059">
    <property type="entry name" value="Glutathione synthetase ATP-binding domain-like"/>
    <property type="match status" value="1"/>
</dbReference>
<dbReference type="EMBL" id="JAWRVI010000061">
    <property type="protein sequence ID" value="KAK4083069.1"/>
    <property type="molecule type" value="Genomic_DNA"/>
</dbReference>
<evidence type="ECO:0000256" key="1">
    <source>
        <dbReference type="ARBA" id="ARBA00022598"/>
    </source>
</evidence>
<dbReference type="InterPro" id="IPR016185">
    <property type="entry name" value="PreATP-grasp_dom_sf"/>
</dbReference>
<organism evidence="7 8">
    <name type="scientific">Purpureocillium lilacinum</name>
    <name type="common">Paecilomyces lilacinus</name>
    <dbReference type="NCBI Taxonomy" id="33203"/>
    <lineage>
        <taxon>Eukaryota</taxon>
        <taxon>Fungi</taxon>
        <taxon>Dikarya</taxon>
        <taxon>Ascomycota</taxon>
        <taxon>Pezizomycotina</taxon>
        <taxon>Sordariomycetes</taxon>
        <taxon>Hypocreomycetidae</taxon>
        <taxon>Hypocreales</taxon>
        <taxon>Ophiocordycipitaceae</taxon>
        <taxon>Purpureocillium</taxon>
    </lineage>
</organism>
<comment type="caution">
    <text evidence="7">The sequence shown here is derived from an EMBL/GenBank/DDBJ whole genome shotgun (WGS) entry which is preliminary data.</text>
</comment>
<dbReference type="PANTHER" id="PTHR43472:SF1">
    <property type="entry name" value="PHOSPHORIBOSYLAMINE--GLYCINE LIGASE, CHLOROPLASTIC"/>
    <property type="match status" value="1"/>
</dbReference>
<dbReference type="InterPro" id="IPR020561">
    <property type="entry name" value="PRibGlycinamid_synth_ATP-grasp"/>
</dbReference>
<feature type="region of interest" description="Disordered" evidence="5">
    <location>
        <begin position="236"/>
        <end position="266"/>
    </location>
</feature>
<protein>
    <recommendedName>
        <fullName evidence="6">ATP-grasp domain-containing protein</fullName>
    </recommendedName>
</protein>
<evidence type="ECO:0000256" key="5">
    <source>
        <dbReference type="SAM" id="MobiDB-lite"/>
    </source>
</evidence>